<accession>A0A351RCL9</accession>
<proteinExistence type="inferred from homology"/>
<organism evidence="13 14">
    <name type="scientific">Methylotenera mobilis</name>
    <dbReference type="NCBI Taxonomy" id="359408"/>
    <lineage>
        <taxon>Bacteria</taxon>
        <taxon>Pseudomonadati</taxon>
        <taxon>Pseudomonadota</taxon>
        <taxon>Betaproteobacteria</taxon>
        <taxon>Nitrosomonadales</taxon>
        <taxon>Methylophilaceae</taxon>
        <taxon>Methylotenera</taxon>
    </lineage>
</organism>
<evidence type="ECO:0000256" key="8">
    <source>
        <dbReference type="ARBA" id="ARBA00022989"/>
    </source>
</evidence>
<comment type="similarity">
    <text evidence="2">Belongs to the TonB family.</text>
</comment>
<dbReference type="EMBL" id="DNAA01000229">
    <property type="protein sequence ID" value="HBA09790.1"/>
    <property type="molecule type" value="Genomic_DNA"/>
</dbReference>
<comment type="subcellular location">
    <subcellularLocation>
        <location evidence="1">Cell inner membrane</location>
        <topology evidence="1">Single-pass membrane protein</topology>
        <orientation evidence="1">Periplasmic side</orientation>
    </subcellularLocation>
</comment>
<dbReference type="GO" id="GO:0055085">
    <property type="term" value="P:transmembrane transport"/>
    <property type="evidence" value="ECO:0007669"/>
    <property type="project" value="InterPro"/>
</dbReference>
<evidence type="ECO:0000313" key="13">
    <source>
        <dbReference type="EMBL" id="HBA09790.1"/>
    </source>
</evidence>
<dbReference type="PANTHER" id="PTHR33446:SF2">
    <property type="entry name" value="PROTEIN TONB"/>
    <property type="match status" value="1"/>
</dbReference>
<reference evidence="13 14" key="1">
    <citation type="journal article" date="2018" name="Nat. Biotechnol.">
        <title>A standardized bacterial taxonomy based on genome phylogeny substantially revises the tree of life.</title>
        <authorList>
            <person name="Parks D.H."/>
            <person name="Chuvochina M."/>
            <person name="Waite D.W."/>
            <person name="Rinke C."/>
            <person name="Skarshewski A."/>
            <person name="Chaumeil P.A."/>
            <person name="Hugenholtz P."/>
        </authorList>
    </citation>
    <scope>NUCLEOTIDE SEQUENCE [LARGE SCALE GENOMIC DNA]</scope>
    <source>
        <strain evidence="13">UBA9958</strain>
    </source>
</reference>
<dbReference type="PROSITE" id="PS52015">
    <property type="entry name" value="TONB_CTD"/>
    <property type="match status" value="1"/>
</dbReference>
<dbReference type="GO" id="GO:0098797">
    <property type="term" value="C:plasma membrane protein complex"/>
    <property type="evidence" value="ECO:0007669"/>
    <property type="project" value="TreeGrafter"/>
</dbReference>
<keyword evidence="3" id="KW-0813">Transport</keyword>
<evidence type="ECO:0000256" key="1">
    <source>
        <dbReference type="ARBA" id="ARBA00004383"/>
    </source>
</evidence>
<keyword evidence="7" id="KW-0653">Protein transport</keyword>
<gene>
    <name evidence="13" type="ORF">DCW48_09780</name>
</gene>
<evidence type="ECO:0000256" key="2">
    <source>
        <dbReference type="ARBA" id="ARBA00006555"/>
    </source>
</evidence>
<dbReference type="InterPro" id="IPR006260">
    <property type="entry name" value="TonB/TolA_C"/>
</dbReference>
<evidence type="ECO:0000256" key="6">
    <source>
        <dbReference type="ARBA" id="ARBA00022692"/>
    </source>
</evidence>
<dbReference type="Proteomes" id="UP000264313">
    <property type="component" value="Unassembled WGS sequence"/>
</dbReference>
<evidence type="ECO:0000256" key="9">
    <source>
        <dbReference type="ARBA" id="ARBA00023136"/>
    </source>
</evidence>
<comment type="caution">
    <text evidence="13">The sequence shown here is derived from an EMBL/GenBank/DDBJ whole genome shotgun (WGS) entry which is preliminary data.</text>
</comment>
<evidence type="ECO:0000256" key="4">
    <source>
        <dbReference type="ARBA" id="ARBA00022475"/>
    </source>
</evidence>
<feature type="transmembrane region" description="Helical" evidence="11">
    <location>
        <begin position="15"/>
        <end position="33"/>
    </location>
</feature>
<evidence type="ECO:0000256" key="10">
    <source>
        <dbReference type="SAM" id="MobiDB-lite"/>
    </source>
</evidence>
<dbReference type="Pfam" id="PF03544">
    <property type="entry name" value="TonB_C"/>
    <property type="match status" value="1"/>
</dbReference>
<protein>
    <submittedName>
        <fullName evidence="13">Energy transducer TonB</fullName>
    </submittedName>
</protein>
<sequence>MNSAVIQPSSKEYTIVWAIICSVLLHGLLALIIPNIKLDDVKEPEVLEISLAKKAEPQTQTQPEQIPPEPEVIQPKIEPKLKPEPKPVIKDKPSPIVQESQPVVETPVITPPQEVLAVKPAPERPAPTHTVPVAEPVKEPPPAPSQADIDNATGRYGNALWNAISKHKKYPKIAQMRGWQGETIIELELDGTGKLKSKKVTQSSGYEVLDKQALEMVEKALPFPTPPEALRSSNFTITVPVPFKLE</sequence>
<name>A0A351RCL9_9PROT</name>
<keyword evidence="5" id="KW-0997">Cell inner membrane</keyword>
<evidence type="ECO:0000313" key="14">
    <source>
        <dbReference type="Proteomes" id="UP000264313"/>
    </source>
</evidence>
<evidence type="ECO:0000256" key="7">
    <source>
        <dbReference type="ARBA" id="ARBA00022927"/>
    </source>
</evidence>
<evidence type="ECO:0000256" key="11">
    <source>
        <dbReference type="SAM" id="Phobius"/>
    </source>
</evidence>
<dbReference type="STRING" id="1132855.GCA_000384255_00601"/>
<feature type="region of interest" description="Disordered" evidence="10">
    <location>
        <begin position="52"/>
        <end position="94"/>
    </location>
</feature>
<dbReference type="InterPro" id="IPR051045">
    <property type="entry name" value="TonB-dependent_transducer"/>
</dbReference>
<evidence type="ECO:0000256" key="3">
    <source>
        <dbReference type="ARBA" id="ARBA00022448"/>
    </source>
</evidence>
<dbReference type="NCBIfam" id="TIGR01352">
    <property type="entry name" value="tonB_Cterm"/>
    <property type="match status" value="1"/>
</dbReference>
<dbReference type="InterPro" id="IPR037682">
    <property type="entry name" value="TonB_C"/>
</dbReference>
<dbReference type="GO" id="GO:0015031">
    <property type="term" value="P:protein transport"/>
    <property type="evidence" value="ECO:0007669"/>
    <property type="project" value="UniProtKB-KW"/>
</dbReference>
<feature type="compositionally biased region" description="Basic and acidic residues" evidence="10">
    <location>
        <begin position="77"/>
        <end position="93"/>
    </location>
</feature>
<dbReference type="PANTHER" id="PTHR33446">
    <property type="entry name" value="PROTEIN TONB-RELATED"/>
    <property type="match status" value="1"/>
</dbReference>
<feature type="region of interest" description="Disordered" evidence="10">
    <location>
        <begin position="122"/>
        <end position="145"/>
    </location>
</feature>
<dbReference type="Gene3D" id="3.30.1150.10">
    <property type="match status" value="1"/>
</dbReference>
<dbReference type="SUPFAM" id="SSF74653">
    <property type="entry name" value="TolA/TonB C-terminal domain"/>
    <property type="match status" value="1"/>
</dbReference>
<dbReference type="GO" id="GO:0031992">
    <property type="term" value="F:energy transducer activity"/>
    <property type="evidence" value="ECO:0007669"/>
    <property type="project" value="TreeGrafter"/>
</dbReference>
<dbReference type="AlphaFoldDB" id="A0A351RCL9"/>
<keyword evidence="4" id="KW-1003">Cell membrane</keyword>
<evidence type="ECO:0000259" key="12">
    <source>
        <dbReference type="PROSITE" id="PS52015"/>
    </source>
</evidence>
<feature type="domain" description="TonB C-terminal" evidence="12">
    <location>
        <begin position="155"/>
        <end position="246"/>
    </location>
</feature>
<keyword evidence="9 11" id="KW-0472">Membrane</keyword>
<keyword evidence="8 11" id="KW-1133">Transmembrane helix</keyword>
<keyword evidence="6 11" id="KW-0812">Transmembrane</keyword>
<evidence type="ECO:0000256" key="5">
    <source>
        <dbReference type="ARBA" id="ARBA00022519"/>
    </source>
</evidence>